<sequence length="495" mass="52868">MPRSPATPASDDPARLVSAANACADSRPAEAERLYARALVRAPSDVEALVGHARVCLQLGKLAEAMGSLEAALARAPEEPRANLLFGKLALRLREPALAVQHFQRLLHAQPDSEAGRAALAHAFAAQGRAEEALRLVGGLIELNPHSELAWLTAGIVQEQLRRDEGAAEAYEAALEVAPRSPAARYHRAFLRLRAGDFAAGWRDYEARFDAGFVPRAPSQAPQWDGQDSGHLVVFAEQGFGDAIQFARFVPMAAARVKRLTLVAPAPLVDLFARSLGVTVIAAGAGLPRHDSHISLMSLPHALALGASCVSWSGPYLHAPASLPASLALPRNEGRRRVGLVWATSPAHPTEATPYTRRSCLLRDLAPLLDRADIDWFSLQIGPAAREIETADWQSRITDLSPRLGSFDATAAVVAQLDAVVSVDTAVAHLAGALGRPLHLLLPHAANWQWQRGEQTSWYPGAALHRQFHPGDWTGAVASVGVALREAVVAAPAPV</sequence>
<evidence type="ECO:0000313" key="5">
    <source>
        <dbReference type="RefSeq" id="WP_051379008.1"/>
    </source>
</evidence>
<proteinExistence type="predicted"/>
<dbReference type="OrthoDB" id="9814129at2"/>
<dbReference type="InterPro" id="IPR002201">
    <property type="entry name" value="Glyco_trans_9"/>
</dbReference>
<dbReference type="SUPFAM" id="SSF48452">
    <property type="entry name" value="TPR-like"/>
    <property type="match status" value="1"/>
</dbReference>
<dbReference type="PANTHER" id="PTHR44858:SF1">
    <property type="entry name" value="UDP-N-ACETYLGLUCOSAMINE--PEPTIDE N-ACETYLGLUCOSAMINYLTRANSFERASE SPINDLY-RELATED"/>
    <property type="match status" value="1"/>
</dbReference>
<dbReference type="SMART" id="SM00028">
    <property type="entry name" value="TPR"/>
    <property type="match status" value="4"/>
</dbReference>
<evidence type="ECO:0000256" key="3">
    <source>
        <dbReference type="PROSITE-ProRule" id="PRU00339"/>
    </source>
</evidence>
<dbReference type="SUPFAM" id="SSF53756">
    <property type="entry name" value="UDP-Glycosyltransferase/glycogen phosphorylase"/>
    <property type="match status" value="1"/>
</dbReference>
<evidence type="ECO:0000256" key="1">
    <source>
        <dbReference type="ARBA" id="ARBA00022737"/>
    </source>
</evidence>
<protein>
    <submittedName>
        <fullName evidence="5">Tetratricopeptide repeat protein</fullName>
    </submittedName>
</protein>
<dbReference type="Pfam" id="PF01075">
    <property type="entry name" value="Glyco_transf_9"/>
    <property type="match status" value="1"/>
</dbReference>
<organism evidence="4 5">
    <name type="scientific">Derxia gummosa DSM 723</name>
    <dbReference type="NCBI Taxonomy" id="1121388"/>
    <lineage>
        <taxon>Bacteria</taxon>
        <taxon>Pseudomonadati</taxon>
        <taxon>Pseudomonadota</taxon>
        <taxon>Betaproteobacteria</taxon>
        <taxon>Burkholderiales</taxon>
        <taxon>Alcaligenaceae</taxon>
        <taxon>Derxia</taxon>
    </lineage>
</organism>
<dbReference type="PROSITE" id="PS50005">
    <property type="entry name" value="TPR"/>
    <property type="match status" value="1"/>
</dbReference>
<name>A0A8B6XA59_9BURK</name>
<dbReference type="InterPro" id="IPR019734">
    <property type="entry name" value="TPR_rpt"/>
</dbReference>
<feature type="repeat" description="TPR" evidence="3">
    <location>
        <begin position="148"/>
        <end position="181"/>
    </location>
</feature>
<accession>A0A8B6XA59</accession>
<dbReference type="Proteomes" id="UP000675920">
    <property type="component" value="Unplaced"/>
</dbReference>
<dbReference type="PANTHER" id="PTHR44858">
    <property type="entry name" value="TETRATRICOPEPTIDE REPEAT PROTEIN 6"/>
    <property type="match status" value="1"/>
</dbReference>
<dbReference type="RefSeq" id="WP_051379008.1">
    <property type="nucleotide sequence ID" value="NZ_KI519499.1"/>
</dbReference>
<dbReference type="AlphaFoldDB" id="A0A8B6XA59"/>
<dbReference type="Gene3D" id="1.25.40.10">
    <property type="entry name" value="Tetratricopeptide repeat domain"/>
    <property type="match status" value="1"/>
</dbReference>
<keyword evidence="1" id="KW-0677">Repeat</keyword>
<evidence type="ECO:0000256" key="2">
    <source>
        <dbReference type="ARBA" id="ARBA00022803"/>
    </source>
</evidence>
<dbReference type="Gene3D" id="3.40.50.2000">
    <property type="entry name" value="Glycogen Phosphorylase B"/>
    <property type="match status" value="1"/>
</dbReference>
<dbReference type="InterPro" id="IPR011990">
    <property type="entry name" value="TPR-like_helical_dom_sf"/>
</dbReference>
<evidence type="ECO:0000313" key="4">
    <source>
        <dbReference type="Proteomes" id="UP000675920"/>
    </source>
</evidence>
<dbReference type="GO" id="GO:0016757">
    <property type="term" value="F:glycosyltransferase activity"/>
    <property type="evidence" value="ECO:0007669"/>
    <property type="project" value="InterPro"/>
</dbReference>
<reference evidence="5" key="1">
    <citation type="submission" date="2025-08" db="UniProtKB">
        <authorList>
            <consortium name="RefSeq"/>
        </authorList>
    </citation>
    <scope>IDENTIFICATION</scope>
</reference>
<dbReference type="Pfam" id="PF14559">
    <property type="entry name" value="TPR_19"/>
    <property type="match status" value="2"/>
</dbReference>
<dbReference type="InterPro" id="IPR050498">
    <property type="entry name" value="Ycf3"/>
</dbReference>
<keyword evidence="4" id="KW-1185">Reference proteome</keyword>
<keyword evidence="2 3" id="KW-0802">TPR repeat</keyword>